<evidence type="ECO:0000256" key="9">
    <source>
        <dbReference type="PIRSR" id="PIRSR602403-1"/>
    </source>
</evidence>
<dbReference type="Proteomes" id="UP000005206">
    <property type="component" value="Chromosome 16"/>
</dbReference>
<evidence type="ECO:0000256" key="2">
    <source>
        <dbReference type="ARBA" id="ARBA00004167"/>
    </source>
</evidence>
<protein>
    <recommendedName>
        <fullName evidence="15">Cytochrome P450</fullName>
    </recommendedName>
</protein>
<dbReference type="GO" id="GO:0016020">
    <property type="term" value="C:membrane"/>
    <property type="evidence" value="ECO:0007669"/>
    <property type="project" value="UniProtKB-SubCell"/>
</dbReference>
<reference evidence="13 14" key="1">
    <citation type="journal article" date="2009" name="PLoS Genet.">
        <title>The genome of Nectria haematococca: contribution of supernumerary chromosomes to gene expansion.</title>
        <authorList>
            <person name="Coleman J.J."/>
            <person name="Rounsley S.D."/>
            <person name="Rodriguez-Carres M."/>
            <person name="Kuo A."/>
            <person name="Wasmann C.C."/>
            <person name="Grimwood J."/>
            <person name="Schmutz J."/>
            <person name="Taga M."/>
            <person name="White G.J."/>
            <person name="Zhou S."/>
            <person name="Schwartz D.C."/>
            <person name="Freitag M."/>
            <person name="Ma L.J."/>
            <person name="Danchin E.G."/>
            <person name="Henrissat B."/>
            <person name="Coutinho P.M."/>
            <person name="Nelson D.R."/>
            <person name="Straney D."/>
            <person name="Napoli C.A."/>
            <person name="Barker B.M."/>
            <person name="Gribskov M."/>
            <person name="Rep M."/>
            <person name="Kroken S."/>
            <person name="Molnar I."/>
            <person name="Rensing C."/>
            <person name="Kennell J.C."/>
            <person name="Zamora J."/>
            <person name="Farman M.L."/>
            <person name="Selker E.U."/>
            <person name="Salamov A."/>
            <person name="Shapiro H."/>
            <person name="Pangilinan J."/>
            <person name="Lindquist E."/>
            <person name="Lamers C."/>
            <person name="Grigoriev I.V."/>
            <person name="Geiser D.M."/>
            <person name="Covert S.F."/>
            <person name="Temporini E."/>
            <person name="Vanetten H.D."/>
        </authorList>
    </citation>
    <scope>NUCLEOTIDE SEQUENCE [LARGE SCALE GENOMIC DNA]</scope>
    <source>
        <strain evidence="14">ATCC MYA-4622 / CBS 123669 / FGSC 9596 / NRRL 45880 / 77-13-4</strain>
    </source>
</reference>
<keyword evidence="4 9" id="KW-0349">Heme</keyword>
<keyword evidence="6 10" id="KW-0560">Oxidoreductase</keyword>
<evidence type="ECO:0000313" key="14">
    <source>
        <dbReference type="Proteomes" id="UP000005206"/>
    </source>
</evidence>
<evidence type="ECO:0000256" key="3">
    <source>
        <dbReference type="ARBA" id="ARBA00010617"/>
    </source>
</evidence>
<dbReference type="GO" id="GO:0020037">
    <property type="term" value="F:heme binding"/>
    <property type="evidence" value="ECO:0007669"/>
    <property type="project" value="InterPro"/>
</dbReference>
<keyword evidence="12" id="KW-1133">Transmembrane helix</keyword>
<evidence type="ECO:0000256" key="10">
    <source>
        <dbReference type="RuleBase" id="RU000461"/>
    </source>
</evidence>
<evidence type="ECO:0000256" key="11">
    <source>
        <dbReference type="SAM" id="MobiDB-lite"/>
    </source>
</evidence>
<dbReference type="Gene3D" id="1.10.630.10">
    <property type="entry name" value="Cytochrome P450"/>
    <property type="match status" value="1"/>
</dbReference>
<dbReference type="EMBL" id="GG698938">
    <property type="protein sequence ID" value="EEU35509.1"/>
    <property type="molecule type" value="Genomic_DNA"/>
</dbReference>
<comment type="subcellular location">
    <subcellularLocation>
        <location evidence="2">Membrane</location>
        <topology evidence="2">Single-pass membrane protein</topology>
    </subcellularLocation>
</comment>
<dbReference type="PRINTS" id="PR00465">
    <property type="entry name" value="EP450IV"/>
</dbReference>
<proteinExistence type="inferred from homology"/>
<dbReference type="AlphaFoldDB" id="C7ZKE4"/>
<dbReference type="KEGG" id="nhe:NECHADRAFT_88783"/>
<comment type="cofactor">
    <cofactor evidence="1 9">
        <name>heme</name>
        <dbReference type="ChEBI" id="CHEBI:30413"/>
    </cofactor>
</comment>
<dbReference type="PANTHER" id="PTHR46206:SF6">
    <property type="entry name" value="CYTOCHROME P450 MONOOXYGENASE AN1598-RELATED"/>
    <property type="match status" value="1"/>
</dbReference>
<dbReference type="VEuPathDB" id="FungiDB:NECHADRAFT_88783"/>
<dbReference type="InterPro" id="IPR001128">
    <property type="entry name" value="Cyt_P450"/>
</dbReference>
<evidence type="ECO:0000256" key="6">
    <source>
        <dbReference type="ARBA" id="ARBA00023002"/>
    </source>
</evidence>
<organism evidence="13 14">
    <name type="scientific">Fusarium vanettenii (strain ATCC MYA-4622 / CBS 123669 / FGSC 9596 / NRRL 45880 / 77-13-4)</name>
    <name type="common">Fusarium solani subsp. pisi</name>
    <dbReference type="NCBI Taxonomy" id="660122"/>
    <lineage>
        <taxon>Eukaryota</taxon>
        <taxon>Fungi</taxon>
        <taxon>Dikarya</taxon>
        <taxon>Ascomycota</taxon>
        <taxon>Pezizomycotina</taxon>
        <taxon>Sordariomycetes</taxon>
        <taxon>Hypocreomycetidae</taxon>
        <taxon>Hypocreales</taxon>
        <taxon>Nectriaceae</taxon>
        <taxon>Fusarium</taxon>
        <taxon>Fusarium solani species complex</taxon>
        <taxon>Fusarium vanettenii</taxon>
    </lineage>
</organism>
<evidence type="ECO:0008006" key="15">
    <source>
        <dbReference type="Google" id="ProtNLM"/>
    </source>
</evidence>
<dbReference type="OrthoDB" id="5102441at2759"/>
<dbReference type="InterPro" id="IPR036396">
    <property type="entry name" value="Cyt_P450_sf"/>
</dbReference>
<dbReference type="GO" id="GO:0005506">
    <property type="term" value="F:iron ion binding"/>
    <property type="evidence" value="ECO:0007669"/>
    <property type="project" value="InterPro"/>
</dbReference>
<sequence>MTVNALISADTPLALYAGILSFFTLAVVGFLSLRRERLPNAEFLRVVDKPGRGGQAEDVEAFMKNSLSTIMKGYNEYSKHGRHFLLRTPTQIYLMAPSTMLEEIRKIPDNKLSQPAAANIIFQIKHTFHLALLNDYCHFDVVRKSLTQNLPRIIGDLACETSYSFGAELGQCEDWTHAIVFQVCTALVTRVANRMMVGPELCRNKDLLHYSATYTKATFDAAAMLRNVPAILKPLVMRFNTSHRSQQEVARRILVPVIRERLSRMHPNTSSGDKQNKPNDAHMSPSTPPNTAHGFRVSFKKRDPEILLQRMIHINVTAIHAPAVTLAECIFDLCRHPEIHAELRDEIIQVLGNKAFDEAWSKANVDKLVKLDSFIRESTRLTPMSAVKMERLAVQDFKFSDGTFVPKGTSIGVISHGRHLDCDILPNATTFDAFRYAKVRAELGKEKQYTFAQAGPDNLLFGLGIHACPGRHFASVLLKIMLAHVLVCYDIRFIEGLSPPHGTWTQKFRNPDLGYAVSWKGRKVDTELQGAFL</sequence>
<keyword evidence="14" id="KW-1185">Reference proteome</keyword>
<dbReference type="Pfam" id="PF00067">
    <property type="entry name" value="p450"/>
    <property type="match status" value="1"/>
</dbReference>
<evidence type="ECO:0000313" key="13">
    <source>
        <dbReference type="EMBL" id="EEU35509.1"/>
    </source>
</evidence>
<accession>C7ZKE4</accession>
<dbReference type="InParanoid" id="C7ZKE4"/>
<evidence type="ECO:0000256" key="5">
    <source>
        <dbReference type="ARBA" id="ARBA00022723"/>
    </source>
</evidence>
<comment type="similarity">
    <text evidence="3 10">Belongs to the cytochrome P450 family.</text>
</comment>
<evidence type="ECO:0000256" key="7">
    <source>
        <dbReference type="ARBA" id="ARBA00023004"/>
    </source>
</evidence>
<feature type="transmembrane region" description="Helical" evidence="12">
    <location>
        <begin position="13"/>
        <end position="33"/>
    </location>
</feature>
<dbReference type="PANTHER" id="PTHR46206">
    <property type="entry name" value="CYTOCHROME P450"/>
    <property type="match status" value="1"/>
</dbReference>
<dbReference type="GO" id="GO:0016705">
    <property type="term" value="F:oxidoreductase activity, acting on paired donors, with incorporation or reduction of molecular oxygen"/>
    <property type="evidence" value="ECO:0007669"/>
    <property type="project" value="InterPro"/>
</dbReference>
<keyword evidence="12" id="KW-0472">Membrane</keyword>
<evidence type="ECO:0000256" key="1">
    <source>
        <dbReference type="ARBA" id="ARBA00001971"/>
    </source>
</evidence>
<dbReference type="SUPFAM" id="SSF48264">
    <property type="entry name" value="Cytochrome P450"/>
    <property type="match status" value="1"/>
</dbReference>
<dbReference type="PROSITE" id="PS00086">
    <property type="entry name" value="CYTOCHROME_P450"/>
    <property type="match status" value="1"/>
</dbReference>
<name>C7ZKE4_FUSV7</name>
<dbReference type="HOGENOM" id="CLU_022195_0_2_1"/>
<evidence type="ECO:0000256" key="4">
    <source>
        <dbReference type="ARBA" id="ARBA00022617"/>
    </source>
</evidence>
<gene>
    <name evidence="13" type="ORF">NECHADRAFT_88783</name>
</gene>
<dbReference type="GO" id="GO:0004497">
    <property type="term" value="F:monooxygenase activity"/>
    <property type="evidence" value="ECO:0007669"/>
    <property type="project" value="UniProtKB-KW"/>
</dbReference>
<keyword evidence="7 9" id="KW-0408">Iron</keyword>
<dbReference type="CDD" id="cd11041">
    <property type="entry name" value="CYP503A1-like"/>
    <property type="match status" value="1"/>
</dbReference>
<evidence type="ECO:0000256" key="8">
    <source>
        <dbReference type="ARBA" id="ARBA00023033"/>
    </source>
</evidence>
<feature type="binding site" description="axial binding residue" evidence="9">
    <location>
        <position position="468"/>
    </location>
    <ligand>
        <name>heme</name>
        <dbReference type="ChEBI" id="CHEBI:30413"/>
    </ligand>
    <ligandPart>
        <name>Fe</name>
        <dbReference type="ChEBI" id="CHEBI:18248"/>
    </ligandPart>
</feature>
<dbReference type="InterPro" id="IPR017972">
    <property type="entry name" value="Cyt_P450_CS"/>
</dbReference>
<evidence type="ECO:0000256" key="12">
    <source>
        <dbReference type="SAM" id="Phobius"/>
    </source>
</evidence>
<feature type="region of interest" description="Disordered" evidence="11">
    <location>
        <begin position="264"/>
        <end position="295"/>
    </location>
</feature>
<dbReference type="OMA" id="FNDNIPM"/>
<keyword evidence="5 9" id="KW-0479">Metal-binding</keyword>
<dbReference type="InterPro" id="IPR002403">
    <property type="entry name" value="Cyt_P450_E_grp-IV"/>
</dbReference>
<dbReference type="eggNOG" id="KOG0157">
    <property type="taxonomic scope" value="Eukaryota"/>
</dbReference>
<keyword evidence="8 10" id="KW-0503">Monooxygenase</keyword>
<keyword evidence="12" id="KW-0812">Transmembrane</keyword>
<dbReference type="GeneID" id="9675977"/>
<dbReference type="RefSeq" id="XP_003041222.1">
    <property type="nucleotide sequence ID" value="XM_003041176.1"/>
</dbReference>